<feature type="transmembrane region" description="Helical" evidence="6">
    <location>
        <begin position="181"/>
        <end position="200"/>
    </location>
</feature>
<feature type="transmembrane region" description="Helical" evidence="6">
    <location>
        <begin position="456"/>
        <end position="482"/>
    </location>
</feature>
<evidence type="ECO:0008006" key="9">
    <source>
        <dbReference type="Google" id="ProtNLM"/>
    </source>
</evidence>
<dbReference type="GO" id="GO:0031460">
    <property type="term" value="P:glycine betaine transport"/>
    <property type="evidence" value="ECO:0007669"/>
    <property type="project" value="EnsemblFungi"/>
</dbReference>
<keyword evidence="4 6" id="KW-1133">Transmembrane helix</keyword>
<organism evidence="7 8">
    <name type="scientific">Babjeviella inositovora NRRL Y-12698</name>
    <dbReference type="NCBI Taxonomy" id="984486"/>
    <lineage>
        <taxon>Eukaryota</taxon>
        <taxon>Fungi</taxon>
        <taxon>Dikarya</taxon>
        <taxon>Ascomycota</taxon>
        <taxon>Saccharomycotina</taxon>
        <taxon>Pichiomycetes</taxon>
        <taxon>Serinales incertae sedis</taxon>
        <taxon>Babjeviella</taxon>
    </lineage>
</organism>
<evidence type="ECO:0000256" key="3">
    <source>
        <dbReference type="ARBA" id="ARBA00022692"/>
    </source>
</evidence>
<feature type="transmembrane region" description="Helical" evidence="6">
    <location>
        <begin position="212"/>
        <end position="234"/>
    </location>
</feature>
<protein>
    <recommendedName>
        <fullName evidence="9">Amino acid permease/ SLC12A domain-containing protein</fullName>
    </recommendedName>
</protein>
<dbReference type="PIRSF" id="PIRSF006060">
    <property type="entry name" value="AA_transporter"/>
    <property type="match status" value="1"/>
</dbReference>
<dbReference type="PANTHER" id="PTHR45649:SF7">
    <property type="entry name" value="CHOLINE TRANSPORT PROTEIN"/>
    <property type="match status" value="1"/>
</dbReference>
<proteinExistence type="predicted"/>
<keyword evidence="8" id="KW-1185">Reference proteome</keyword>
<dbReference type="GeneID" id="30146248"/>
<feature type="transmembrane region" description="Helical" evidence="6">
    <location>
        <begin position="421"/>
        <end position="444"/>
    </location>
</feature>
<sequence length="541" mass="58901">MSGFEAEKASLRSREHHNGTSLLSDNNATKEFEMTNQNDLKLQELGYQSELRRSFSIWSILGVGFGLTNSWFGISASLIAGINSGGPLMIVYGIIIIACISSCVGITLSELSSAIPSAGGQYVWTRVLIPKDKNASFWSYLCGSLAWAGAIFTSASTILSISTLAVGFYALCHPDFTPKAWHTFVAFELLNIFIFFFNCYGKILPHIATGALYISLFSFAVITITVLACSKGSYNTPAFVFRDFENATGWESAGLAFIIGLVNPNWSFSCLDCATHMAEEVEEPERIIPISIMGTVAIGFVTSFCYSIAMFFCVKNLGAINASNTGIPILDIYHQALGNKAGAIVLGCLVFLTGLGCNISCHTWQARLCWSFSRDKGLPFSDKLLIIDPRTGVPLYAHFFSCALVALVGCLYLGSSTAFNSMATGCITFLLMSYAIPTFALLFVKGRKNLKHGPFWLGPLGMFANVVTILWTCFAAIVFSFPVTKPITRNNMNYASPVIAGYVLVAVIYWHVKGKKEYRPVDDEAEAYVKAMGGESPDVAF</sequence>
<feature type="transmembrane region" description="Helical" evidence="6">
    <location>
        <begin position="494"/>
        <end position="512"/>
    </location>
</feature>
<dbReference type="GO" id="GO:1901235">
    <property type="term" value="F:(R)-carnitine transmembrane transporter activity"/>
    <property type="evidence" value="ECO:0007669"/>
    <property type="project" value="EnsemblFungi"/>
</dbReference>
<reference evidence="8" key="1">
    <citation type="submission" date="2016-05" db="EMBL/GenBank/DDBJ databases">
        <title>Comparative genomics of biotechnologically important yeasts.</title>
        <authorList>
            <consortium name="DOE Joint Genome Institute"/>
            <person name="Riley R."/>
            <person name="Haridas S."/>
            <person name="Wolfe K.H."/>
            <person name="Lopes M.R."/>
            <person name="Hittinger C.T."/>
            <person name="Goker M."/>
            <person name="Salamov A."/>
            <person name="Wisecaver J."/>
            <person name="Long T.M."/>
            <person name="Aerts A.L."/>
            <person name="Barry K."/>
            <person name="Choi C."/>
            <person name="Clum A."/>
            <person name="Coughlan A.Y."/>
            <person name="Deshpande S."/>
            <person name="Douglass A.P."/>
            <person name="Hanson S.J."/>
            <person name="Klenk H.-P."/>
            <person name="Labutti K."/>
            <person name="Lapidus A."/>
            <person name="Lindquist E."/>
            <person name="Lipzen A."/>
            <person name="Meier-Kolthoff J.P."/>
            <person name="Ohm R.A."/>
            <person name="Otillar R.P."/>
            <person name="Pangilinan J."/>
            <person name="Peng Y."/>
            <person name="Rokas A."/>
            <person name="Rosa C.A."/>
            <person name="Scheuner C."/>
            <person name="Sibirny A.A."/>
            <person name="Slot J.C."/>
            <person name="Stielow J.B."/>
            <person name="Sun H."/>
            <person name="Kurtzman C.P."/>
            <person name="Blackwell M."/>
            <person name="Grigoriev I.V."/>
            <person name="Jeffries T.W."/>
        </authorList>
    </citation>
    <scope>NUCLEOTIDE SEQUENCE [LARGE SCALE GENOMIC DNA]</scope>
    <source>
        <strain evidence="8">NRRL Y-12698</strain>
    </source>
</reference>
<accession>A0A1E3QUH9</accession>
<evidence type="ECO:0000256" key="2">
    <source>
        <dbReference type="ARBA" id="ARBA00022448"/>
    </source>
</evidence>
<feature type="transmembrane region" description="Helical" evidence="6">
    <location>
        <begin position="287"/>
        <end position="314"/>
    </location>
</feature>
<evidence type="ECO:0000256" key="1">
    <source>
        <dbReference type="ARBA" id="ARBA00004141"/>
    </source>
</evidence>
<dbReference type="EMBL" id="KV454428">
    <property type="protein sequence ID" value="ODQ81343.1"/>
    <property type="molecule type" value="Genomic_DNA"/>
</dbReference>
<keyword evidence="5 6" id="KW-0472">Membrane</keyword>
<keyword evidence="2" id="KW-0813">Transport</keyword>
<evidence type="ECO:0000256" key="4">
    <source>
        <dbReference type="ARBA" id="ARBA00022989"/>
    </source>
</evidence>
<dbReference type="FunFam" id="1.20.1740.10:FF:000046">
    <property type="entry name" value="Amino-acid permease, putative"/>
    <property type="match status" value="1"/>
</dbReference>
<dbReference type="AlphaFoldDB" id="A0A1E3QUH9"/>
<keyword evidence="3 6" id="KW-0812">Transmembrane</keyword>
<dbReference type="Pfam" id="PF13520">
    <property type="entry name" value="AA_permease_2"/>
    <property type="match status" value="1"/>
</dbReference>
<dbReference type="RefSeq" id="XP_018986671.1">
    <property type="nucleotide sequence ID" value="XM_019128395.1"/>
</dbReference>
<dbReference type="PANTHER" id="PTHR45649">
    <property type="entry name" value="AMINO-ACID PERMEASE BAT1"/>
    <property type="match status" value="1"/>
</dbReference>
<dbReference type="STRING" id="984486.A0A1E3QUH9"/>
<dbReference type="OrthoDB" id="2417308at2759"/>
<feature type="transmembrane region" description="Helical" evidence="6">
    <location>
        <begin position="88"/>
        <end position="108"/>
    </location>
</feature>
<feature type="transmembrane region" description="Helical" evidence="6">
    <location>
        <begin position="393"/>
        <end position="415"/>
    </location>
</feature>
<dbReference type="GO" id="GO:0015220">
    <property type="term" value="F:choline transmembrane transporter activity"/>
    <property type="evidence" value="ECO:0007669"/>
    <property type="project" value="EnsemblFungi"/>
</dbReference>
<evidence type="ECO:0000313" key="8">
    <source>
        <dbReference type="Proteomes" id="UP000094336"/>
    </source>
</evidence>
<gene>
    <name evidence="7" type="ORF">BABINDRAFT_160702</name>
</gene>
<evidence type="ECO:0000313" key="7">
    <source>
        <dbReference type="EMBL" id="ODQ81343.1"/>
    </source>
</evidence>
<dbReference type="Gene3D" id="1.20.1740.10">
    <property type="entry name" value="Amino acid/polyamine transporter I"/>
    <property type="match status" value="1"/>
</dbReference>
<name>A0A1E3QUH9_9ASCO</name>
<evidence type="ECO:0000256" key="5">
    <source>
        <dbReference type="ARBA" id="ARBA00023136"/>
    </source>
</evidence>
<dbReference type="InterPro" id="IPR002293">
    <property type="entry name" value="AA/rel_permease1"/>
</dbReference>
<dbReference type="Proteomes" id="UP000094336">
    <property type="component" value="Unassembled WGS sequence"/>
</dbReference>
<feature type="transmembrane region" description="Helical" evidence="6">
    <location>
        <begin position="137"/>
        <end position="169"/>
    </location>
</feature>
<evidence type="ECO:0000256" key="6">
    <source>
        <dbReference type="SAM" id="Phobius"/>
    </source>
</evidence>
<dbReference type="GO" id="GO:0005886">
    <property type="term" value="C:plasma membrane"/>
    <property type="evidence" value="ECO:0007669"/>
    <property type="project" value="EnsemblFungi"/>
</dbReference>
<comment type="subcellular location">
    <subcellularLocation>
        <location evidence="1">Membrane</location>
        <topology evidence="1">Multi-pass membrane protein</topology>
    </subcellularLocation>
</comment>
<dbReference type="GO" id="GO:0034228">
    <property type="term" value="F:ethanolamine transmembrane transporter activity"/>
    <property type="evidence" value="ECO:0007669"/>
    <property type="project" value="EnsemblFungi"/>
</dbReference>
<feature type="transmembrane region" description="Helical" evidence="6">
    <location>
        <begin position="57"/>
        <end position="82"/>
    </location>
</feature>